<gene>
    <name evidence="2" type="ORF">METZ01_LOCUS211691</name>
</gene>
<feature type="compositionally biased region" description="Basic and acidic residues" evidence="1">
    <location>
        <begin position="1"/>
        <end position="24"/>
    </location>
</feature>
<accession>A0A382F9T2</accession>
<feature type="region of interest" description="Disordered" evidence="1">
    <location>
        <begin position="1"/>
        <end position="33"/>
    </location>
</feature>
<protein>
    <submittedName>
        <fullName evidence="2">Uncharacterized protein</fullName>
    </submittedName>
</protein>
<reference evidence="2" key="1">
    <citation type="submission" date="2018-05" db="EMBL/GenBank/DDBJ databases">
        <authorList>
            <person name="Lanie J.A."/>
            <person name="Ng W.-L."/>
            <person name="Kazmierczak K.M."/>
            <person name="Andrzejewski T.M."/>
            <person name="Davidsen T.M."/>
            <person name="Wayne K.J."/>
            <person name="Tettelin H."/>
            <person name="Glass J.I."/>
            <person name="Rusch D."/>
            <person name="Podicherti R."/>
            <person name="Tsui H.-C.T."/>
            <person name="Winkler M.E."/>
        </authorList>
    </citation>
    <scope>NUCLEOTIDE SEQUENCE</scope>
</reference>
<name>A0A382F9T2_9ZZZZ</name>
<evidence type="ECO:0000313" key="2">
    <source>
        <dbReference type="EMBL" id="SVB58837.1"/>
    </source>
</evidence>
<organism evidence="2">
    <name type="scientific">marine metagenome</name>
    <dbReference type="NCBI Taxonomy" id="408172"/>
    <lineage>
        <taxon>unclassified sequences</taxon>
        <taxon>metagenomes</taxon>
        <taxon>ecological metagenomes</taxon>
    </lineage>
</organism>
<evidence type="ECO:0000256" key="1">
    <source>
        <dbReference type="SAM" id="MobiDB-lite"/>
    </source>
</evidence>
<dbReference type="EMBL" id="UINC01048380">
    <property type="protein sequence ID" value="SVB58837.1"/>
    <property type="molecule type" value="Genomic_DNA"/>
</dbReference>
<proteinExistence type="predicted"/>
<dbReference type="AlphaFoldDB" id="A0A382F9T2"/>
<sequence length="143" mass="15945">MNEKLESIEKKKEVVPTPQKKVEQQPKGPKVPTVITTSKPLMCGDPSSILKAITKVGERPLAMWKDAQHGYNVIMLYNKAKKTLTILEYIPGPYACFLSVGIDVHVEGVDFKTNRKKTGVSVQRGLTKDFESVINKVQFVDAD</sequence>